<organism evidence="1 2">
    <name type="scientific">Roseofilum casamattae BLCC-M143</name>
    <dbReference type="NCBI Taxonomy" id="3022442"/>
    <lineage>
        <taxon>Bacteria</taxon>
        <taxon>Bacillati</taxon>
        <taxon>Cyanobacteriota</taxon>
        <taxon>Cyanophyceae</taxon>
        <taxon>Desertifilales</taxon>
        <taxon>Desertifilaceae</taxon>
        <taxon>Roseofilum</taxon>
        <taxon>Roseofilum casamattae</taxon>
    </lineage>
</organism>
<dbReference type="EMBL" id="JAQOSQ010000025">
    <property type="protein sequence ID" value="MDJ1185047.1"/>
    <property type="molecule type" value="Genomic_DNA"/>
</dbReference>
<accession>A0ABT7C1V0</accession>
<dbReference type="Pfam" id="PF22281">
    <property type="entry name" value="DUF6959"/>
    <property type="match status" value="1"/>
</dbReference>
<keyword evidence="2" id="KW-1185">Reference proteome</keyword>
<dbReference type="RefSeq" id="WP_283759698.1">
    <property type="nucleotide sequence ID" value="NZ_JAQOSQ010000025.1"/>
</dbReference>
<dbReference type="Proteomes" id="UP001232992">
    <property type="component" value="Unassembled WGS sequence"/>
</dbReference>
<dbReference type="InterPro" id="IPR053801">
    <property type="entry name" value="DUF6959"/>
</dbReference>
<evidence type="ECO:0000313" key="1">
    <source>
        <dbReference type="EMBL" id="MDJ1185047.1"/>
    </source>
</evidence>
<name>A0ABT7C1V0_9CYAN</name>
<gene>
    <name evidence="1" type="ORF">PMH09_17815</name>
</gene>
<evidence type="ECO:0000313" key="2">
    <source>
        <dbReference type="Proteomes" id="UP001232992"/>
    </source>
</evidence>
<comment type="caution">
    <text evidence="1">The sequence shown here is derived from an EMBL/GenBank/DDBJ whole genome shotgun (WGS) entry which is preliminary data.</text>
</comment>
<evidence type="ECO:0008006" key="3">
    <source>
        <dbReference type="Google" id="ProtNLM"/>
    </source>
</evidence>
<proteinExistence type="predicted"/>
<reference evidence="1 2" key="1">
    <citation type="submission" date="2023-01" db="EMBL/GenBank/DDBJ databases">
        <title>Novel diversity within Roseofilum (Cyanobacteria; Desertifilaceae) from marine benthic mats with descriptions of four novel species.</title>
        <authorList>
            <person name="Wang Y."/>
            <person name="Berthold D.E."/>
            <person name="Hu J."/>
            <person name="Lefler F.W."/>
            <person name="Laughinghouse H.D. IV."/>
        </authorList>
    </citation>
    <scope>NUCLEOTIDE SEQUENCE [LARGE SCALE GENOMIC DNA]</scope>
    <source>
        <strain evidence="1 2">BLCC-M143</strain>
    </source>
</reference>
<sequence length="106" mass="12216">MQVEILSNQSNSVIAATPGRHFPGILLQGDTISNVFDDLKRVYDFISQQSGEEVEDAKYNILSILELLEDNLRHYEYALTKHDRELPYHPSIEQRSIEKILDSLEL</sequence>
<protein>
    <recommendedName>
        <fullName evidence="3">Cell division protein ZapA</fullName>
    </recommendedName>
</protein>